<accession>A0ABT3TGY7</accession>
<protein>
    <submittedName>
        <fullName evidence="6">LysR family transcriptional regulator</fullName>
    </submittedName>
</protein>
<organism evidence="6 7">
    <name type="scientific">Candidatus Litorirhabdus singularis</name>
    <dbReference type="NCBI Taxonomy" id="2518993"/>
    <lineage>
        <taxon>Bacteria</taxon>
        <taxon>Pseudomonadati</taxon>
        <taxon>Pseudomonadota</taxon>
        <taxon>Gammaproteobacteria</taxon>
        <taxon>Cellvibrionales</taxon>
        <taxon>Halieaceae</taxon>
        <taxon>Candidatus Litorirhabdus</taxon>
    </lineage>
</organism>
<evidence type="ECO:0000313" key="6">
    <source>
        <dbReference type="EMBL" id="MCX2981534.1"/>
    </source>
</evidence>
<evidence type="ECO:0000256" key="3">
    <source>
        <dbReference type="ARBA" id="ARBA00023125"/>
    </source>
</evidence>
<keyword evidence="3" id="KW-0238">DNA-binding</keyword>
<dbReference type="Pfam" id="PF03466">
    <property type="entry name" value="LysR_substrate"/>
    <property type="match status" value="1"/>
</dbReference>
<dbReference type="Pfam" id="PF00126">
    <property type="entry name" value="HTH_1"/>
    <property type="match status" value="1"/>
</dbReference>
<dbReference type="PANTHER" id="PTHR30118:SF15">
    <property type="entry name" value="TRANSCRIPTIONAL REGULATORY PROTEIN"/>
    <property type="match status" value="1"/>
</dbReference>
<reference evidence="6" key="1">
    <citation type="submission" date="2019-02" db="EMBL/GenBank/DDBJ databases">
        <authorList>
            <person name="Li S.-H."/>
        </authorList>
    </citation>
    <scope>NUCLEOTIDE SEQUENCE</scope>
    <source>
        <strain evidence="6">IMCC14734</strain>
    </source>
</reference>
<dbReference type="EMBL" id="SHNN01000002">
    <property type="protein sequence ID" value="MCX2981534.1"/>
    <property type="molecule type" value="Genomic_DNA"/>
</dbReference>
<comment type="similarity">
    <text evidence="1">Belongs to the LysR transcriptional regulatory family.</text>
</comment>
<dbReference type="InterPro" id="IPR050389">
    <property type="entry name" value="LysR-type_TF"/>
</dbReference>
<dbReference type="RefSeq" id="WP_279245532.1">
    <property type="nucleotide sequence ID" value="NZ_SHNN01000002.1"/>
</dbReference>
<proteinExistence type="inferred from homology"/>
<gene>
    <name evidence="6" type="ORF">EYC98_11745</name>
</gene>
<dbReference type="InterPro" id="IPR036388">
    <property type="entry name" value="WH-like_DNA-bd_sf"/>
</dbReference>
<dbReference type="SUPFAM" id="SSF53850">
    <property type="entry name" value="Periplasmic binding protein-like II"/>
    <property type="match status" value="1"/>
</dbReference>
<keyword evidence="7" id="KW-1185">Reference proteome</keyword>
<evidence type="ECO:0000259" key="5">
    <source>
        <dbReference type="PROSITE" id="PS50931"/>
    </source>
</evidence>
<evidence type="ECO:0000256" key="1">
    <source>
        <dbReference type="ARBA" id="ARBA00009437"/>
    </source>
</evidence>
<dbReference type="PROSITE" id="PS50931">
    <property type="entry name" value="HTH_LYSR"/>
    <property type="match status" value="1"/>
</dbReference>
<dbReference type="Proteomes" id="UP001143362">
    <property type="component" value="Unassembled WGS sequence"/>
</dbReference>
<evidence type="ECO:0000256" key="2">
    <source>
        <dbReference type="ARBA" id="ARBA00023015"/>
    </source>
</evidence>
<feature type="domain" description="HTH lysR-type" evidence="5">
    <location>
        <begin position="9"/>
        <end position="66"/>
    </location>
</feature>
<dbReference type="PANTHER" id="PTHR30118">
    <property type="entry name" value="HTH-TYPE TRANSCRIPTIONAL REGULATOR LEUO-RELATED"/>
    <property type="match status" value="1"/>
</dbReference>
<evidence type="ECO:0000313" key="7">
    <source>
        <dbReference type="Proteomes" id="UP001143362"/>
    </source>
</evidence>
<dbReference type="Gene3D" id="3.40.190.10">
    <property type="entry name" value="Periplasmic binding protein-like II"/>
    <property type="match status" value="2"/>
</dbReference>
<dbReference type="SUPFAM" id="SSF46785">
    <property type="entry name" value="Winged helix' DNA-binding domain"/>
    <property type="match status" value="1"/>
</dbReference>
<comment type="caution">
    <text evidence="6">The sequence shown here is derived from an EMBL/GenBank/DDBJ whole genome shotgun (WGS) entry which is preliminary data.</text>
</comment>
<dbReference type="Gene3D" id="1.10.10.10">
    <property type="entry name" value="Winged helix-like DNA-binding domain superfamily/Winged helix DNA-binding domain"/>
    <property type="match status" value="1"/>
</dbReference>
<name>A0ABT3TGY7_9GAMM</name>
<evidence type="ECO:0000256" key="4">
    <source>
        <dbReference type="ARBA" id="ARBA00023163"/>
    </source>
</evidence>
<keyword evidence="2" id="KW-0805">Transcription regulation</keyword>
<dbReference type="PRINTS" id="PR00039">
    <property type="entry name" value="HTHLYSR"/>
</dbReference>
<dbReference type="InterPro" id="IPR036390">
    <property type="entry name" value="WH_DNA-bd_sf"/>
</dbReference>
<sequence length="314" mass="35576">MDTRDLFKIDLNLLISLQVLLEEGSVSRAAERLFITQPAMSKTLSRLRQVFNDELFTRSSHGMQPTPRALELGHSLEGILHEIKQLVSVSDFDPATYEGEISIALSEFIGIGILPLLMSRLSLLAPGLRLRTITRVEQQLDQLANGSLDLSIHLKLRNYSEDFLTHSLGGTAPVILAREAHPLTGKRLDWELLSQYPYVSLYVSDLELLELVSAEDFRRASNSSRGGFETSHLLTALEVLRATDYLMPAPPFVLNNPTAGYKIQALSFPSEVDYELEYMLVRHKRTARSPVHNWLWQQLLEVFEELSERIRHAL</sequence>
<keyword evidence="4" id="KW-0804">Transcription</keyword>
<dbReference type="InterPro" id="IPR000847">
    <property type="entry name" value="LysR_HTH_N"/>
</dbReference>
<dbReference type="InterPro" id="IPR005119">
    <property type="entry name" value="LysR_subst-bd"/>
</dbReference>